<reference evidence="2 3" key="1">
    <citation type="journal article" date="2015" name="Genome Announc.">
        <title>Draft Genome Sequence of Cyanobacterium Hassallia byssoidea Strain VB512170, Isolated from Monuments in India.</title>
        <authorList>
            <person name="Singh D."/>
            <person name="Chandrababunaidu M.M."/>
            <person name="Panda A."/>
            <person name="Sen D."/>
            <person name="Bhattacharyya S."/>
            <person name="Adhikary S.P."/>
            <person name="Tripathy S."/>
        </authorList>
    </citation>
    <scope>NUCLEOTIDE SEQUENCE [LARGE SCALE GENOMIC DNA]</scope>
    <source>
        <strain evidence="2 3">VB512170</strain>
    </source>
</reference>
<feature type="compositionally biased region" description="Polar residues" evidence="1">
    <location>
        <begin position="144"/>
        <end position="157"/>
    </location>
</feature>
<dbReference type="AlphaFoldDB" id="A0A846HB97"/>
<accession>A0A846HB97</accession>
<gene>
    <name evidence="2" type="ORF">PI95_019320</name>
</gene>
<evidence type="ECO:0000256" key="1">
    <source>
        <dbReference type="SAM" id="MobiDB-lite"/>
    </source>
</evidence>
<comment type="caution">
    <text evidence="2">The sequence shown here is derived from an EMBL/GenBank/DDBJ whole genome shotgun (WGS) entry which is preliminary data.</text>
</comment>
<feature type="region of interest" description="Disordered" evidence="1">
    <location>
        <begin position="140"/>
        <end position="190"/>
    </location>
</feature>
<name>A0A846HB97_9CYAN</name>
<dbReference type="Proteomes" id="UP000031549">
    <property type="component" value="Unassembled WGS sequence"/>
</dbReference>
<dbReference type="EMBL" id="JTCM02000046">
    <property type="protein sequence ID" value="NEU74645.1"/>
    <property type="molecule type" value="Genomic_DNA"/>
</dbReference>
<keyword evidence="3" id="KW-1185">Reference proteome</keyword>
<sequence>MLNRLLHWLKRFFQRLFGKKQTSSSSVADVQKEPAPPLSDTDLEFLFSELLEGVHQARGQAWALKWLHNIEHRISTQRWLEWLQRFSEKLLASSAPNNELASRMVDLGELEVGEVGDAAYDIGMRLLTRNVSEPVWEYEGPDTIKTTPGLEQTTSAPTAPAVGEENPPKKELSTDPAPAAESETVPEEELQTVTLDELFVMLQQDESLRQQISQQLGIETDDPQLIVQELFNQFQAANQ</sequence>
<evidence type="ECO:0000313" key="2">
    <source>
        <dbReference type="EMBL" id="NEU74645.1"/>
    </source>
</evidence>
<dbReference type="RefSeq" id="WP_039737419.1">
    <property type="nucleotide sequence ID" value="NZ_JTCM02000046.1"/>
</dbReference>
<organism evidence="2 3">
    <name type="scientific">Hassallia byssoidea VB512170</name>
    <dbReference type="NCBI Taxonomy" id="1304833"/>
    <lineage>
        <taxon>Bacteria</taxon>
        <taxon>Bacillati</taxon>
        <taxon>Cyanobacteriota</taxon>
        <taxon>Cyanophyceae</taxon>
        <taxon>Nostocales</taxon>
        <taxon>Tolypothrichaceae</taxon>
        <taxon>Hassallia</taxon>
    </lineage>
</organism>
<evidence type="ECO:0000313" key="3">
    <source>
        <dbReference type="Proteomes" id="UP000031549"/>
    </source>
</evidence>
<proteinExistence type="predicted"/>
<protein>
    <submittedName>
        <fullName evidence="2">Uncharacterized protein</fullName>
    </submittedName>
</protein>